<dbReference type="Proteomes" id="UP000886998">
    <property type="component" value="Unassembled WGS sequence"/>
</dbReference>
<evidence type="ECO:0000313" key="3">
    <source>
        <dbReference type="EMBL" id="GFY60272.1"/>
    </source>
</evidence>
<feature type="region of interest" description="Disordered" evidence="1">
    <location>
        <begin position="68"/>
        <end position="97"/>
    </location>
</feature>
<keyword evidence="2" id="KW-0472">Membrane</keyword>
<keyword evidence="4" id="KW-1185">Reference proteome</keyword>
<dbReference type="EMBL" id="BMAV01013074">
    <property type="protein sequence ID" value="GFY60272.1"/>
    <property type="molecule type" value="Genomic_DNA"/>
</dbReference>
<proteinExistence type="predicted"/>
<evidence type="ECO:0000256" key="1">
    <source>
        <dbReference type="SAM" id="MobiDB-lite"/>
    </source>
</evidence>
<comment type="caution">
    <text evidence="3">The sequence shown here is derived from an EMBL/GenBank/DDBJ whole genome shotgun (WGS) entry which is preliminary data.</text>
</comment>
<dbReference type="AlphaFoldDB" id="A0A8X7CBI4"/>
<keyword evidence="2" id="KW-0812">Transmembrane</keyword>
<protein>
    <submittedName>
        <fullName evidence="3">Uncharacterized protein</fullName>
    </submittedName>
</protein>
<evidence type="ECO:0000313" key="4">
    <source>
        <dbReference type="Proteomes" id="UP000886998"/>
    </source>
</evidence>
<keyword evidence="2" id="KW-1133">Transmembrane helix</keyword>
<reference evidence="3" key="1">
    <citation type="submission" date="2020-08" db="EMBL/GenBank/DDBJ databases">
        <title>Multicomponent nature underlies the extraordinary mechanical properties of spider dragline silk.</title>
        <authorList>
            <person name="Kono N."/>
            <person name="Nakamura H."/>
            <person name="Mori M."/>
            <person name="Yoshida Y."/>
            <person name="Ohtoshi R."/>
            <person name="Malay A.D."/>
            <person name="Moran D.A.P."/>
            <person name="Tomita M."/>
            <person name="Numata K."/>
            <person name="Arakawa K."/>
        </authorList>
    </citation>
    <scope>NUCLEOTIDE SEQUENCE</scope>
</reference>
<name>A0A8X7CBI4_9ARAC</name>
<evidence type="ECO:0000256" key="2">
    <source>
        <dbReference type="SAM" id="Phobius"/>
    </source>
</evidence>
<accession>A0A8X7CBI4</accession>
<organism evidence="3 4">
    <name type="scientific">Trichonephila inaurata madagascariensis</name>
    <dbReference type="NCBI Taxonomy" id="2747483"/>
    <lineage>
        <taxon>Eukaryota</taxon>
        <taxon>Metazoa</taxon>
        <taxon>Ecdysozoa</taxon>
        <taxon>Arthropoda</taxon>
        <taxon>Chelicerata</taxon>
        <taxon>Arachnida</taxon>
        <taxon>Araneae</taxon>
        <taxon>Araneomorphae</taxon>
        <taxon>Entelegynae</taxon>
        <taxon>Araneoidea</taxon>
        <taxon>Nephilidae</taxon>
        <taxon>Trichonephila</taxon>
        <taxon>Trichonephila inaurata</taxon>
    </lineage>
</organism>
<feature type="compositionally biased region" description="Basic and acidic residues" evidence="1">
    <location>
        <begin position="72"/>
        <end position="81"/>
    </location>
</feature>
<sequence>MGVEGLLFGPLEVGSLVSHNDSREVRRVLIVDFIFYFQPLYPIFFFFLYPSEYRKPHSCTAVGVPGCGSKSMKKEGNESSHDVGLNPEVKIHSLSPL</sequence>
<gene>
    <name evidence="3" type="ORF">TNIN_170931</name>
</gene>
<feature type="transmembrane region" description="Helical" evidence="2">
    <location>
        <begin position="28"/>
        <end position="49"/>
    </location>
</feature>